<evidence type="ECO:0000313" key="1">
    <source>
        <dbReference type="EMBL" id="KAJ8109437.1"/>
    </source>
</evidence>
<protein>
    <submittedName>
        <fullName evidence="1">Uncharacterized protein</fullName>
    </submittedName>
</protein>
<proteinExistence type="predicted"/>
<comment type="caution">
    <text evidence="1">The sequence shown here is derived from an EMBL/GenBank/DDBJ whole genome shotgun (WGS) entry which is preliminary data.</text>
</comment>
<name>A0ACC2I283_9PLEO</name>
<dbReference type="Proteomes" id="UP001153331">
    <property type="component" value="Unassembled WGS sequence"/>
</dbReference>
<evidence type="ECO:0000313" key="2">
    <source>
        <dbReference type="Proteomes" id="UP001153331"/>
    </source>
</evidence>
<dbReference type="EMBL" id="JAPHNI010000614">
    <property type="protein sequence ID" value="KAJ8109437.1"/>
    <property type="molecule type" value="Genomic_DNA"/>
</dbReference>
<gene>
    <name evidence="1" type="ORF">OPT61_g7464</name>
</gene>
<keyword evidence="2" id="KW-1185">Reference proteome</keyword>
<accession>A0ACC2I283</accession>
<sequence>MRTVDNGPQSHVWNVFHSIRIGARYKYSIIIVLAILDALALQFTSTLLITHFKNTAIVPGAAQSMVYYNAHEQYDDEAEHRAATTA</sequence>
<reference evidence="1" key="1">
    <citation type="submission" date="2022-11" db="EMBL/GenBank/DDBJ databases">
        <title>Genome Sequence of Boeremia exigua.</title>
        <authorList>
            <person name="Buettner E."/>
        </authorList>
    </citation>
    <scope>NUCLEOTIDE SEQUENCE</scope>
    <source>
        <strain evidence="1">CU02</strain>
    </source>
</reference>
<organism evidence="1 2">
    <name type="scientific">Boeremia exigua</name>
    <dbReference type="NCBI Taxonomy" id="749465"/>
    <lineage>
        <taxon>Eukaryota</taxon>
        <taxon>Fungi</taxon>
        <taxon>Dikarya</taxon>
        <taxon>Ascomycota</taxon>
        <taxon>Pezizomycotina</taxon>
        <taxon>Dothideomycetes</taxon>
        <taxon>Pleosporomycetidae</taxon>
        <taxon>Pleosporales</taxon>
        <taxon>Pleosporineae</taxon>
        <taxon>Didymellaceae</taxon>
        <taxon>Boeremia</taxon>
    </lineage>
</organism>